<comment type="caution">
    <text evidence="1">The sequence shown here is derived from an EMBL/GenBank/DDBJ whole genome shotgun (WGS) entry which is preliminary data.</text>
</comment>
<dbReference type="Proteomes" id="UP001559025">
    <property type="component" value="Unassembled WGS sequence"/>
</dbReference>
<reference evidence="1 2" key="1">
    <citation type="submission" date="2024-01" db="EMBL/GenBank/DDBJ databases">
        <title>New evidence supports the origin of RcGTA from prophage.</title>
        <authorList>
            <person name="Xu Y."/>
            <person name="Liu B."/>
            <person name="Chen F."/>
        </authorList>
    </citation>
    <scope>NUCLEOTIDE SEQUENCE [LARGE SCALE GENOMIC DNA]</scope>
    <source>
        <strain evidence="1 2">CBW1107-2</strain>
    </source>
</reference>
<organism evidence="1 2">
    <name type="scientific">Neoaquamicrobium sediminum</name>
    <dbReference type="NCBI Taxonomy" id="1849104"/>
    <lineage>
        <taxon>Bacteria</taxon>
        <taxon>Pseudomonadati</taxon>
        <taxon>Pseudomonadota</taxon>
        <taxon>Alphaproteobacteria</taxon>
        <taxon>Hyphomicrobiales</taxon>
        <taxon>Phyllobacteriaceae</taxon>
        <taxon>Neoaquamicrobium</taxon>
    </lineage>
</organism>
<proteinExistence type="predicted"/>
<keyword evidence="2" id="KW-1185">Reference proteome</keyword>
<protein>
    <submittedName>
        <fullName evidence="1">Uncharacterized protein</fullName>
    </submittedName>
</protein>
<gene>
    <name evidence="1" type="ORF">V1479_23625</name>
</gene>
<accession>A0ABV3X040</accession>
<dbReference type="RefSeq" id="WP_368805024.1">
    <property type="nucleotide sequence ID" value="NZ_JAZHFV010000011.1"/>
</dbReference>
<evidence type="ECO:0000313" key="2">
    <source>
        <dbReference type="Proteomes" id="UP001559025"/>
    </source>
</evidence>
<evidence type="ECO:0000313" key="1">
    <source>
        <dbReference type="EMBL" id="MEX4010313.1"/>
    </source>
</evidence>
<dbReference type="EMBL" id="JAZHFV010000011">
    <property type="protein sequence ID" value="MEX4010313.1"/>
    <property type="molecule type" value="Genomic_DNA"/>
</dbReference>
<name>A0ABV3X040_9HYPH</name>
<sequence length="119" mass="13892">MDAQEFSKYGHVFRPGLFRRRRAFWLDGDILHWRKGRVKGHIALSAITDVVVLEQAGGATCRLIEANGRRHRISERHWFGWEVGERHRFGTSELRCATFASLVAAIRRRMNKKHPAERK</sequence>